<proteinExistence type="predicted"/>
<protein>
    <submittedName>
        <fullName evidence="2">Uncharacterized protein</fullName>
    </submittedName>
</protein>
<keyword evidence="3" id="KW-1185">Reference proteome</keyword>
<name>B6H394_PENRW</name>
<dbReference type="EMBL" id="AM920428">
    <property type="protein sequence ID" value="CAP92375.1"/>
    <property type="molecule type" value="Genomic_DNA"/>
</dbReference>
<dbReference type="VEuPathDB" id="FungiDB:PCH_Pc13g13060"/>
<feature type="compositionally biased region" description="Polar residues" evidence="1">
    <location>
        <begin position="49"/>
        <end position="64"/>
    </location>
</feature>
<dbReference type="Proteomes" id="UP000000724">
    <property type="component" value="Contig Pc00c13"/>
</dbReference>
<organism evidence="2 3">
    <name type="scientific">Penicillium rubens (strain ATCC 28089 / DSM 1075 / NRRL 1951 / Wisconsin 54-1255)</name>
    <name type="common">Penicillium chrysogenum</name>
    <dbReference type="NCBI Taxonomy" id="500485"/>
    <lineage>
        <taxon>Eukaryota</taxon>
        <taxon>Fungi</taxon>
        <taxon>Dikarya</taxon>
        <taxon>Ascomycota</taxon>
        <taxon>Pezizomycotina</taxon>
        <taxon>Eurotiomycetes</taxon>
        <taxon>Eurotiomycetidae</taxon>
        <taxon>Eurotiales</taxon>
        <taxon>Aspergillaceae</taxon>
        <taxon>Penicillium</taxon>
        <taxon>Penicillium chrysogenum species complex</taxon>
    </lineage>
</organism>
<gene>
    <name evidence="2" type="ORF">Pc13g13060</name>
    <name evidence="2" type="ORF">PCH_Pc13g13060</name>
</gene>
<dbReference type="HOGENOM" id="CLU_2016006_0_0_1"/>
<evidence type="ECO:0000313" key="2">
    <source>
        <dbReference type="EMBL" id="CAP92375.1"/>
    </source>
</evidence>
<dbReference type="AlphaFoldDB" id="B6H394"/>
<evidence type="ECO:0000313" key="3">
    <source>
        <dbReference type="Proteomes" id="UP000000724"/>
    </source>
</evidence>
<reference evidence="2 3" key="1">
    <citation type="journal article" date="2008" name="Nat. Biotechnol.">
        <title>Genome sequencing and analysis of the filamentous fungus Penicillium chrysogenum.</title>
        <authorList>
            <person name="van den Berg M.A."/>
            <person name="Albang R."/>
            <person name="Albermann K."/>
            <person name="Badger J.H."/>
            <person name="Daran J.-M."/>
            <person name="Driessen A.J.M."/>
            <person name="Garcia-Estrada C."/>
            <person name="Fedorova N.D."/>
            <person name="Harris D.M."/>
            <person name="Heijne W.H.M."/>
            <person name="Joardar V.S."/>
            <person name="Kiel J.A.K.W."/>
            <person name="Kovalchuk A."/>
            <person name="Martin J.F."/>
            <person name="Nierman W.C."/>
            <person name="Nijland J.G."/>
            <person name="Pronk J.T."/>
            <person name="Roubos J.A."/>
            <person name="van der Klei I.J."/>
            <person name="van Peij N.N.M.E."/>
            <person name="Veenhuis M."/>
            <person name="von Doehren H."/>
            <person name="Wagner C."/>
            <person name="Wortman J.R."/>
            <person name="Bovenberg R.A.L."/>
        </authorList>
    </citation>
    <scope>NUCLEOTIDE SEQUENCE [LARGE SCALE GENOMIC DNA]</scope>
    <source>
        <strain evidence="3">ATCC 28089 / DSM 1075 / NRRL 1951 / Wisconsin 54-1255</strain>
    </source>
</reference>
<dbReference type="OrthoDB" id="4354989at2759"/>
<accession>B6H394</accession>
<evidence type="ECO:0000256" key="1">
    <source>
        <dbReference type="SAM" id="MobiDB-lite"/>
    </source>
</evidence>
<sequence length="123" mass="13471">MLTTSSKDTPGSSSDLIHIFVRRSAFSQNPLLVPYDPYRPQHILAPTLTEPSPTPFQQETSTRQSEMSDESDSSGSGCSKTLLDDTIKAIGSTASAIRKVIRENEKATDVLKYIRFTNVPPAV</sequence>
<feature type="region of interest" description="Disordered" evidence="1">
    <location>
        <begin position="43"/>
        <end position="81"/>
    </location>
</feature>